<organism evidence="2 3">
    <name type="scientific">Pseudobutyrivibrio ruminis</name>
    <dbReference type="NCBI Taxonomy" id="46206"/>
    <lineage>
        <taxon>Bacteria</taxon>
        <taxon>Bacillati</taxon>
        <taxon>Bacillota</taxon>
        <taxon>Clostridia</taxon>
        <taxon>Lachnospirales</taxon>
        <taxon>Lachnospiraceae</taxon>
        <taxon>Pseudobutyrivibrio</taxon>
    </lineage>
</organism>
<dbReference type="InterPro" id="IPR002716">
    <property type="entry name" value="PIN_dom"/>
</dbReference>
<dbReference type="InterPro" id="IPR029060">
    <property type="entry name" value="PIN-like_dom_sf"/>
</dbReference>
<reference evidence="2" key="1">
    <citation type="submission" date="2019-04" db="EMBL/GenBank/DDBJ databases">
        <title>Evolution of Biomass-Degrading Anaerobic Consortia Revealed by Metagenomics.</title>
        <authorList>
            <person name="Peng X."/>
        </authorList>
    </citation>
    <scope>NUCLEOTIDE SEQUENCE</scope>
    <source>
        <strain evidence="2">SIG311</strain>
    </source>
</reference>
<proteinExistence type="predicted"/>
<comment type="caution">
    <text evidence="2">The sequence shown here is derived from an EMBL/GenBank/DDBJ whole genome shotgun (WGS) entry which is preliminary data.</text>
</comment>
<dbReference type="SUPFAM" id="SSF88723">
    <property type="entry name" value="PIN domain-like"/>
    <property type="match status" value="1"/>
</dbReference>
<gene>
    <name evidence="2" type="ORF">E7272_14995</name>
</gene>
<dbReference type="Proteomes" id="UP000766246">
    <property type="component" value="Unassembled WGS sequence"/>
</dbReference>
<protein>
    <submittedName>
        <fullName evidence="2">Type II toxin-antitoxin system VapC family toxin</fullName>
    </submittedName>
</protein>
<feature type="domain" description="PIN" evidence="1">
    <location>
        <begin position="9"/>
        <end position="72"/>
    </location>
</feature>
<dbReference type="EMBL" id="SVER01000092">
    <property type="protein sequence ID" value="MBE5921120.1"/>
    <property type="molecule type" value="Genomic_DNA"/>
</dbReference>
<evidence type="ECO:0000259" key="1">
    <source>
        <dbReference type="Pfam" id="PF01850"/>
    </source>
</evidence>
<evidence type="ECO:0000313" key="2">
    <source>
        <dbReference type="EMBL" id="MBE5921120.1"/>
    </source>
</evidence>
<evidence type="ECO:0000313" key="3">
    <source>
        <dbReference type="Proteomes" id="UP000766246"/>
    </source>
</evidence>
<dbReference type="Gene3D" id="3.40.50.1010">
    <property type="entry name" value="5'-nuclease"/>
    <property type="match status" value="1"/>
</dbReference>
<dbReference type="AlphaFoldDB" id="A0A927YMT5"/>
<accession>A0A927YMT5</accession>
<dbReference type="Pfam" id="PF01850">
    <property type="entry name" value="PIN"/>
    <property type="match status" value="1"/>
</dbReference>
<name>A0A927YMT5_9FIRM</name>
<sequence>MHKDTPDYVKRERLSLMYSLCSSEISVTEDIVDRALEIRENSNIRTKDSIHLACAEAAGVDVLLTTDKKFMNNANRIPAKVKVMNPTEWLLEVIS</sequence>